<evidence type="ECO:0000313" key="1">
    <source>
        <dbReference type="EMBL" id="KAJ7661140.1"/>
    </source>
</evidence>
<name>A0AAD7CSN9_MYCRO</name>
<sequence>MPMARLLTSDTTLASLQRDKGTGFFTLLKKYVRDGDASVEGGECSSYLHPSWKKEKIKRLQETGYEVEVHGVIMDRDEFLSFWLYNTILSIFGTPRPPEICIKVAPGVTKTMLDWGVAHNNPTRSKKVPKGAQTSEPVYRPGAFCEGCREGERPDGRFSVCKTCNEKMSRKIYYCSRSCRSLTGLAICGKEFTPDFIHNKAIETEASFADAIFLLRRIGPAADGYERTPALLRQIQYLNVTQQREYTLFTSAGPRPTSIPRFIMRLVFRLACQIAMTTGDPECIAAVCEVLLSDPTWADQISVEYSIDAMDVFNRAKALTARHPHRMPAIVRWANEFLSSKYGSCQKGFAEALKAPSFELTRKVIHDLRQWKESR</sequence>
<dbReference type="AlphaFoldDB" id="A0AAD7CSN9"/>
<organism evidence="1 2">
    <name type="scientific">Mycena rosella</name>
    <name type="common">Pink bonnet</name>
    <name type="synonym">Agaricus rosellus</name>
    <dbReference type="NCBI Taxonomy" id="1033263"/>
    <lineage>
        <taxon>Eukaryota</taxon>
        <taxon>Fungi</taxon>
        <taxon>Dikarya</taxon>
        <taxon>Basidiomycota</taxon>
        <taxon>Agaricomycotina</taxon>
        <taxon>Agaricomycetes</taxon>
        <taxon>Agaricomycetidae</taxon>
        <taxon>Agaricales</taxon>
        <taxon>Marasmiineae</taxon>
        <taxon>Mycenaceae</taxon>
        <taxon>Mycena</taxon>
    </lineage>
</organism>
<gene>
    <name evidence="1" type="ORF">B0H17DRAFT_1212328</name>
</gene>
<evidence type="ECO:0008006" key="3">
    <source>
        <dbReference type="Google" id="ProtNLM"/>
    </source>
</evidence>
<dbReference type="Proteomes" id="UP001221757">
    <property type="component" value="Unassembled WGS sequence"/>
</dbReference>
<accession>A0AAD7CSN9</accession>
<proteinExistence type="predicted"/>
<reference evidence="1" key="1">
    <citation type="submission" date="2023-03" db="EMBL/GenBank/DDBJ databases">
        <title>Massive genome expansion in bonnet fungi (Mycena s.s.) driven by repeated elements and novel gene families across ecological guilds.</title>
        <authorList>
            <consortium name="Lawrence Berkeley National Laboratory"/>
            <person name="Harder C.B."/>
            <person name="Miyauchi S."/>
            <person name="Viragh M."/>
            <person name="Kuo A."/>
            <person name="Thoen E."/>
            <person name="Andreopoulos B."/>
            <person name="Lu D."/>
            <person name="Skrede I."/>
            <person name="Drula E."/>
            <person name="Henrissat B."/>
            <person name="Morin E."/>
            <person name="Kohler A."/>
            <person name="Barry K."/>
            <person name="LaButti K."/>
            <person name="Morin E."/>
            <person name="Salamov A."/>
            <person name="Lipzen A."/>
            <person name="Mereny Z."/>
            <person name="Hegedus B."/>
            <person name="Baldrian P."/>
            <person name="Stursova M."/>
            <person name="Weitz H."/>
            <person name="Taylor A."/>
            <person name="Grigoriev I.V."/>
            <person name="Nagy L.G."/>
            <person name="Martin F."/>
            <person name="Kauserud H."/>
        </authorList>
    </citation>
    <scope>NUCLEOTIDE SEQUENCE</scope>
    <source>
        <strain evidence="1">CBHHK067</strain>
    </source>
</reference>
<protein>
    <recommendedName>
        <fullName evidence="3">MYND-type domain-containing protein</fullName>
    </recommendedName>
</protein>
<dbReference type="EMBL" id="JARKIE010000252">
    <property type="protein sequence ID" value="KAJ7661140.1"/>
    <property type="molecule type" value="Genomic_DNA"/>
</dbReference>
<keyword evidence="2" id="KW-1185">Reference proteome</keyword>
<evidence type="ECO:0000313" key="2">
    <source>
        <dbReference type="Proteomes" id="UP001221757"/>
    </source>
</evidence>
<comment type="caution">
    <text evidence="1">The sequence shown here is derived from an EMBL/GenBank/DDBJ whole genome shotgun (WGS) entry which is preliminary data.</text>
</comment>